<evidence type="ECO:0000313" key="2">
    <source>
        <dbReference type="EMBL" id="KAG0146608.1"/>
    </source>
</evidence>
<gene>
    <name evidence="2" type="ORF">CROQUDRAFT_107010</name>
</gene>
<feature type="transmembrane region" description="Helical" evidence="1">
    <location>
        <begin position="48"/>
        <end position="69"/>
    </location>
</feature>
<comment type="caution">
    <text evidence="2">The sequence shown here is derived from an EMBL/GenBank/DDBJ whole genome shotgun (WGS) entry which is preliminary data.</text>
</comment>
<reference evidence="2" key="1">
    <citation type="submission" date="2013-11" db="EMBL/GenBank/DDBJ databases">
        <title>Genome sequence of the fusiform rust pathogen reveals effectors for host alternation and coevolution with pine.</title>
        <authorList>
            <consortium name="DOE Joint Genome Institute"/>
            <person name="Smith K."/>
            <person name="Pendleton A."/>
            <person name="Kubisiak T."/>
            <person name="Anderson C."/>
            <person name="Salamov A."/>
            <person name="Aerts A."/>
            <person name="Riley R."/>
            <person name="Clum A."/>
            <person name="Lindquist E."/>
            <person name="Ence D."/>
            <person name="Campbell M."/>
            <person name="Kronenberg Z."/>
            <person name="Feau N."/>
            <person name="Dhillon B."/>
            <person name="Hamelin R."/>
            <person name="Burleigh J."/>
            <person name="Smith J."/>
            <person name="Yandell M."/>
            <person name="Nelson C."/>
            <person name="Grigoriev I."/>
            <person name="Davis J."/>
        </authorList>
    </citation>
    <scope>NUCLEOTIDE SEQUENCE</scope>
    <source>
        <strain evidence="2">G11</strain>
    </source>
</reference>
<dbReference type="AlphaFoldDB" id="A0A9P6NIH6"/>
<proteinExistence type="predicted"/>
<sequence length="92" mass="10184">MSKLTPNRPHRLETFWSVYSTPMNSSFPSNWYRTVSGPINLLANSGPLGLFLGYLVIGTTSVFFLLYGFSWRRCSHLQAEPAGDGTVAGLVK</sequence>
<organism evidence="2 3">
    <name type="scientific">Cronartium quercuum f. sp. fusiforme G11</name>
    <dbReference type="NCBI Taxonomy" id="708437"/>
    <lineage>
        <taxon>Eukaryota</taxon>
        <taxon>Fungi</taxon>
        <taxon>Dikarya</taxon>
        <taxon>Basidiomycota</taxon>
        <taxon>Pucciniomycotina</taxon>
        <taxon>Pucciniomycetes</taxon>
        <taxon>Pucciniales</taxon>
        <taxon>Coleosporiaceae</taxon>
        <taxon>Cronartium</taxon>
    </lineage>
</organism>
<evidence type="ECO:0000256" key="1">
    <source>
        <dbReference type="SAM" id="Phobius"/>
    </source>
</evidence>
<keyword evidence="1" id="KW-0812">Transmembrane</keyword>
<name>A0A9P6NIH6_9BASI</name>
<keyword evidence="3" id="KW-1185">Reference proteome</keyword>
<accession>A0A9P6NIH6</accession>
<dbReference type="EMBL" id="MU167258">
    <property type="protein sequence ID" value="KAG0146608.1"/>
    <property type="molecule type" value="Genomic_DNA"/>
</dbReference>
<protein>
    <submittedName>
        <fullName evidence="2">Uncharacterized protein</fullName>
    </submittedName>
</protein>
<dbReference type="Proteomes" id="UP000886653">
    <property type="component" value="Unassembled WGS sequence"/>
</dbReference>
<keyword evidence="1" id="KW-1133">Transmembrane helix</keyword>
<keyword evidence="1" id="KW-0472">Membrane</keyword>
<evidence type="ECO:0000313" key="3">
    <source>
        <dbReference type="Proteomes" id="UP000886653"/>
    </source>
</evidence>